<keyword evidence="5 12" id="KW-0812">Transmembrane</keyword>
<dbReference type="PANTHER" id="PTHR11893:SF36">
    <property type="entry name" value="INNEXIN-5"/>
    <property type="match status" value="1"/>
</dbReference>
<evidence type="ECO:0000256" key="6">
    <source>
        <dbReference type="ARBA" id="ARBA00022868"/>
    </source>
</evidence>
<evidence type="ECO:0000256" key="13">
    <source>
        <dbReference type="SAM" id="MobiDB-lite"/>
    </source>
</evidence>
<proteinExistence type="inferred from homology"/>
<feature type="region of interest" description="Disordered" evidence="13">
    <location>
        <begin position="410"/>
        <end position="435"/>
    </location>
</feature>
<keyword evidence="9 12" id="KW-0406">Ion transport</keyword>
<keyword evidence="8 12" id="KW-1133">Transmembrane helix</keyword>
<name>A0AAN9A8Y8_HALRR</name>
<comment type="subcellular location">
    <subcellularLocation>
        <location evidence="1">Cell junction</location>
        <location evidence="1">Gap junction</location>
    </subcellularLocation>
    <subcellularLocation>
        <location evidence="2 12">Cell membrane</location>
        <topology evidence="2 12">Multi-pass membrane protein</topology>
    </subcellularLocation>
</comment>
<evidence type="ECO:0000256" key="1">
    <source>
        <dbReference type="ARBA" id="ARBA00004610"/>
    </source>
</evidence>
<evidence type="ECO:0000313" key="15">
    <source>
        <dbReference type="Proteomes" id="UP001381693"/>
    </source>
</evidence>
<dbReference type="Pfam" id="PF00876">
    <property type="entry name" value="Innexin"/>
    <property type="match status" value="1"/>
</dbReference>
<comment type="function">
    <text evidence="12">Structural component of the gap junctions.</text>
</comment>
<evidence type="ECO:0000256" key="7">
    <source>
        <dbReference type="ARBA" id="ARBA00022949"/>
    </source>
</evidence>
<dbReference type="AlphaFoldDB" id="A0AAN9A8Y8"/>
<protein>
    <recommendedName>
        <fullName evidence="12">Innexin</fullName>
    </recommendedName>
</protein>
<keyword evidence="4" id="KW-1003">Cell membrane</keyword>
<dbReference type="InterPro" id="IPR000990">
    <property type="entry name" value="Innexin"/>
</dbReference>
<evidence type="ECO:0000256" key="2">
    <source>
        <dbReference type="ARBA" id="ARBA00004651"/>
    </source>
</evidence>
<dbReference type="EMBL" id="JAXCGZ010007768">
    <property type="protein sequence ID" value="KAK7078564.1"/>
    <property type="molecule type" value="Genomic_DNA"/>
</dbReference>
<evidence type="ECO:0000256" key="3">
    <source>
        <dbReference type="ARBA" id="ARBA00022448"/>
    </source>
</evidence>
<organism evidence="14 15">
    <name type="scientific">Halocaridina rubra</name>
    <name type="common">Hawaiian red shrimp</name>
    <dbReference type="NCBI Taxonomy" id="373956"/>
    <lineage>
        <taxon>Eukaryota</taxon>
        <taxon>Metazoa</taxon>
        <taxon>Ecdysozoa</taxon>
        <taxon>Arthropoda</taxon>
        <taxon>Crustacea</taxon>
        <taxon>Multicrustacea</taxon>
        <taxon>Malacostraca</taxon>
        <taxon>Eumalacostraca</taxon>
        <taxon>Eucarida</taxon>
        <taxon>Decapoda</taxon>
        <taxon>Pleocyemata</taxon>
        <taxon>Caridea</taxon>
        <taxon>Atyoidea</taxon>
        <taxon>Atyidae</taxon>
        <taxon>Halocaridina</taxon>
    </lineage>
</organism>
<feature type="transmembrane region" description="Helical" evidence="12">
    <location>
        <begin position="174"/>
        <end position="195"/>
    </location>
</feature>
<evidence type="ECO:0000313" key="14">
    <source>
        <dbReference type="EMBL" id="KAK7078564.1"/>
    </source>
</evidence>
<feature type="transmembrane region" description="Helical" evidence="12">
    <location>
        <begin position="104"/>
        <end position="121"/>
    </location>
</feature>
<evidence type="ECO:0000256" key="11">
    <source>
        <dbReference type="ARBA" id="ARBA00023303"/>
    </source>
</evidence>
<gene>
    <name evidence="12" type="primary">inx</name>
    <name evidence="14" type="ORF">SK128_004073</name>
</gene>
<feature type="compositionally biased region" description="Basic and acidic residues" evidence="13">
    <location>
        <begin position="369"/>
        <end position="383"/>
    </location>
</feature>
<comment type="caution">
    <text evidence="14">The sequence shown here is derived from an EMBL/GenBank/DDBJ whole genome shotgun (WGS) entry which is preliminary data.</text>
</comment>
<dbReference type="GO" id="GO:0005886">
    <property type="term" value="C:plasma membrane"/>
    <property type="evidence" value="ECO:0007669"/>
    <property type="project" value="UniProtKB-SubCell"/>
</dbReference>
<keyword evidence="7" id="KW-0965">Cell junction</keyword>
<evidence type="ECO:0000256" key="8">
    <source>
        <dbReference type="ARBA" id="ARBA00022989"/>
    </source>
</evidence>
<evidence type="ECO:0000256" key="5">
    <source>
        <dbReference type="ARBA" id="ARBA00022692"/>
    </source>
</evidence>
<feature type="region of interest" description="Disordered" evidence="13">
    <location>
        <begin position="353"/>
        <end position="394"/>
    </location>
</feature>
<dbReference type="PRINTS" id="PR01262">
    <property type="entry name" value="INNEXIN"/>
</dbReference>
<dbReference type="PROSITE" id="PS51013">
    <property type="entry name" value="PANNEXIN"/>
    <property type="match status" value="1"/>
</dbReference>
<feature type="transmembrane region" description="Helical" evidence="12">
    <location>
        <begin position="45"/>
        <end position="62"/>
    </location>
</feature>
<comment type="similarity">
    <text evidence="12">Belongs to the pannexin family.</text>
</comment>
<feature type="transmembrane region" description="Helical" evidence="12">
    <location>
        <begin position="267"/>
        <end position="290"/>
    </location>
</feature>
<feature type="compositionally biased region" description="Polar residues" evidence="13">
    <location>
        <begin position="353"/>
        <end position="362"/>
    </location>
</feature>
<reference evidence="14 15" key="1">
    <citation type="submission" date="2023-11" db="EMBL/GenBank/DDBJ databases">
        <title>Halocaridina rubra genome assembly.</title>
        <authorList>
            <person name="Smith C."/>
        </authorList>
    </citation>
    <scope>NUCLEOTIDE SEQUENCE [LARGE SCALE GENOMIC DNA]</scope>
    <source>
        <strain evidence="14">EP-1</strain>
        <tissue evidence="14">Whole</tissue>
    </source>
</reference>
<keyword evidence="11 12" id="KW-0407">Ion channel</keyword>
<sequence>MPSVGAGSVDIRSILGSVVNIIKSRANQICASTCDGLVLRMHYRWTFCVLIGCFLTVWYSWYHRDVITCVSHFNAETQVRLDYINICLSYPYIEENESRRYLLFYRWVSWALLVLAFVYYIPRKISKNFDNARCKKLLEDLAANAHRYDMAEKELVERAARYLIFNLKTHNGLYWKYLAVNVLSLVIDIFAMQYFDFMLQGRFMQYGIKSYPFDRDPQTFTDYMSQTFPPFASCELSNENQLVNKRTEKFGCHLTIMELYEKVFLGLWVWLIILSFITCCYIIFLLTMWLPCVKAYLLRAAKPAHVNDKVRGTIDNVSKNCKIGDIYLLYRLKSHLSHVRFYELMTRLSDPTMFNKQPQQTVPPGVTADNKDKMPPNKQDTLRNRRPNMPQDPPINPDYLHQLLSNPDMMARHSQQHPEQRTPLLKKGNTSILIE</sequence>
<accession>A0AAN9A8Y8</accession>
<keyword evidence="15" id="KW-1185">Reference proteome</keyword>
<evidence type="ECO:0000256" key="4">
    <source>
        <dbReference type="ARBA" id="ARBA00022475"/>
    </source>
</evidence>
<evidence type="ECO:0000256" key="10">
    <source>
        <dbReference type="ARBA" id="ARBA00023136"/>
    </source>
</evidence>
<keyword evidence="6" id="KW-0303">Gap junction</keyword>
<dbReference type="GO" id="GO:0005243">
    <property type="term" value="F:gap junction channel activity"/>
    <property type="evidence" value="ECO:0007669"/>
    <property type="project" value="TreeGrafter"/>
</dbReference>
<dbReference type="GO" id="GO:0034220">
    <property type="term" value="P:monoatomic ion transmembrane transport"/>
    <property type="evidence" value="ECO:0007669"/>
    <property type="project" value="UniProtKB-KW"/>
</dbReference>
<keyword evidence="10 12" id="KW-0472">Membrane</keyword>
<evidence type="ECO:0000256" key="9">
    <source>
        <dbReference type="ARBA" id="ARBA00023065"/>
    </source>
</evidence>
<dbReference type="PANTHER" id="PTHR11893">
    <property type="entry name" value="INNEXIN"/>
    <property type="match status" value="1"/>
</dbReference>
<evidence type="ECO:0000256" key="12">
    <source>
        <dbReference type="RuleBase" id="RU010713"/>
    </source>
</evidence>
<dbReference type="GO" id="GO:0005921">
    <property type="term" value="C:gap junction"/>
    <property type="evidence" value="ECO:0007669"/>
    <property type="project" value="UniProtKB-SubCell"/>
</dbReference>
<dbReference type="Proteomes" id="UP001381693">
    <property type="component" value="Unassembled WGS sequence"/>
</dbReference>
<keyword evidence="3 12" id="KW-0813">Transport</keyword>